<protein>
    <submittedName>
        <fullName evidence="1">Dipeptide transport system permease protein</fullName>
    </submittedName>
</protein>
<reference evidence="1" key="1">
    <citation type="submission" date="2014-05" db="EMBL/GenBank/DDBJ databases">
        <title>The transcriptome of the halophilic microalga Tetraselmis sp. GSL018 isolated from the Great Salt Lake, Utah.</title>
        <authorList>
            <person name="Jinkerson R.E."/>
            <person name="D'Adamo S."/>
            <person name="Posewitz M.C."/>
        </authorList>
    </citation>
    <scope>NUCLEOTIDE SEQUENCE</scope>
    <source>
        <strain evidence="1">GSL018</strain>
    </source>
</reference>
<evidence type="ECO:0000313" key="1">
    <source>
        <dbReference type="EMBL" id="JAC82735.1"/>
    </source>
</evidence>
<feature type="non-terminal residue" evidence="1">
    <location>
        <position position="1"/>
    </location>
</feature>
<dbReference type="AlphaFoldDB" id="A0A061SIK8"/>
<gene>
    <name evidence="1" type="ORF">TSPGSL018_5019</name>
</gene>
<accession>A0A061SIK8</accession>
<name>A0A061SIK8_9CHLO</name>
<organism evidence="1">
    <name type="scientific">Tetraselmis sp. GSL018</name>
    <dbReference type="NCBI Taxonomy" id="582737"/>
    <lineage>
        <taxon>Eukaryota</taxon>
        <taxon>Viridiplantae</taxon>
        <taxon>Chlorophyta</taxon>
        <taxon>core chlorophytes</taxon>
        <taxon>Chlorodendrophyceae</taxon>
        <taxon>Chlorodendrales</taxon>
        <taxon>Chlorodendraceae</taxon>
        <taxon>Tetraselmis</taxon>
    </lineage>
</organism>
<dbReference type="EMBL" id="GBEZ01002305">
    <property type="protein sequence ID" value="JAC82735.1"/>
    <property type="molecule type" value="Transcribed_RNA"/>
</dbReference>
<sequence length="144" mass="16280">TIVVGELSIRSEVAIDVCDKWYVANRGEQGYTNDMWDVFEVPVGALFDIQFDLFDNPDKIVIEYPVGNVVYDSGWRGLSWRYEGNTMNGVELFPGGVTDPGDDKILGFTSRTDFQEMSVNIYAPGPGTEWEYSIRCRMPENDDS</sequence>
<proteinExistence type="predicted"/>